<dbReference type="AlphaFoldDB" id="A0A5B8C3Y7"/>
<sequence length="374" mass="41029">MGWWASSKSWLLGADDSAHLQARAETPPPSDPSTARIAPARTDLSTASALSLPSVYRAVSILATGVSQLTVDVWRGDEPSPRVPAWVRRPDIKVSRSAFFEQTTVGLAVTGNAFWRVHRDSAADPVQALTVLNPHDVVINEDGTYGYQNQRPLQDWQVQHLALLRVPGARYGLGPIQAARADLAGVLDLRDYAAEWFNTAGVPNGVLSTEQVLAPDQAAQYKKQWMEQQSHKNGPAVLGAGIAYSPIMLSPKDAQFLESRRYTVTEIARLFGIPASLMLATVDGAAMTYQNVADADLSFARWTLVQYLREIEEAISTLLPRGTEARFNLDAVLRPSTKARYDAHKIAIEAGFLTVDEVRAIEGLKPLPMREPHR</sequence>
<dbReference type="KEGG" id="gyu:FE374_09350"/>
<accession>A0A5B8C3Y7</accession>
<organism evidence="1 2">
    <name type="scientific">Georgenia yuyongxinii</name>
    <dbReference type="NCBI Taxonomy" id="2589797"/>
    <lineage>
        <taxon>Bacteria</taxon>
        <taxon>Bacillati</taxon>
        <taxon>Actinomycetota</taxon>
        <taxon>Actinomycetes</taxon>
        <taxon>Micrococcales</taxon>
        <taxon>Bogoriellaceae</taxon>
        <taxon>Georgenia</taxon>
    </lineage>
</organism>
<evidence type="ECO:0000313" key="2">
    <source>
        <dbReference type="Proteomes" id="UP000314616"/>
    </source>
</evidence>
<protein>
    <submittedName>
        <fullName evidence="1">Phage portal protein</fullName>
    </submittedName>
</protein>
<reference evidence="1 2" key="1">
    <citation type="submission" date="2019-05" db="EMBL/GenBank/DDBJ databases">
        <title>Georgenia *** sp. nov., and Georgenia *** sp. nov., isolated from the intestinal contents of plateau pika (Ochotona curzoniae) in the Qinghai-Tibet plateau of China.</title>
        <authorList>
            <person name="Tian Z."/>
        </authorList>
    </citation>
    <scope>NUCLEOTIDE SEQUENCE [LARGE SCALE GENOMIC DNA]</scope>
    <source>
        <strain evidence="1 2">Z443</strain>
    </source>
</reference>
<dbReference type="Pfam" id="PF04860">
    <property type="entry name" value="Phage_portal"/>
    <property type="match status" value="1"/>
</dbReference>
<dbReference type="Gene3D" id="1.20.1270.210">
    <property type="match status" value="1"/>
</dbReference>
<dbReference type="NCBIfam" id="TIGR01537">
    <property type="entry name" value="portal_HK97"/>
    <property type="match status" value="1"/>
</dbReference>
<dbReference type="Gene3D" id="3.40.140.120">
    <property type="match status" value="1"/>
</dbReference>
<dbReference type="Proteomes" id="UP000314616">
    <property type="component" value="Chromosome"/>
</dbReference>
<dbReference type="OrthoDB" id="9765386at2"/>
<proteinExistence type="predicted"/>
<gene>
    <name evidence="1" type="ORF">FE374_09350</name>
</gene>
<evidence type="ECO:0000313" key="1">
    <source>
        <dbReference type="EMBL" id="QDC24790.1"/>
    </source>
</evidence>
<dbReference type="RefSeq" id="WP_139928485.1">
    <property type="nucleotide sequence ID" value="NZ_CP040915.1"/>
</dbReference>
<dbReference type="InterPro" id="IPR006427">
    <property type="entry name" value="Portal_HK97"/>
</dbReference>
<dbReference type="EMBL" id="CP040915">
    <property type="protein sequence ID" value="QDC24790.1"/>
    <property type="molecule type" value="Genomic_DNA"/>
</dbReference>
<name>A0A5B8C3Y7_9MICO</name>
<dbReference type="InterPro" id="IPR006944">
    <property type="entry name" value="Phage/GTA_portal"/>
</dbReference>
<dbReference type="Gene3D" id="3.30.1120.70">
    <property type="match status" value="1"/>
</dbReference>